<dbReference type="GO" id="GO:0003689">
    <property type="term" value="F:DNA clamp loader activity"/>
    <property type="evidence" value="ECO:0007669"/>
    <property type="project" value="TreeGrafter"/>
</dbReference>
<keyword evidence="3" id="KW-0067">ATP-binding</keyword>
<reference evidence="5" key="1">
    <citation type="submission" date="2022-11" db="EMBL/GenBank/DDBJ databases">
        <title>Genomics discovery of giant fungal viruses from subsurface oceanic crustal fluids.</title>
        <authorList>
            <person name="Bhattacharjee A.S."/>
            <person name="Schulz F."/>
            <person name="Woyke T."/>
            <person name="Orcutt B.N."/>
            <person name="Matinez Martinez J."/>
        </authorList>
    </citation>
    <scope>NUCLEOTIDE SEQUENCE</scope>
    <source>
        <strain evidence="5">VSAG8.JdFR</strain>
    </source>
</reference>
<dbReference type="GO" id="GO:0006261">
    <property type="term" value="P:DNA-templated DNA replication"/>
    <property type="evidence" value="ECO:0007669"/>
    <property type="project" value="TreeGrafter"/>
</dbReference>
<dbReference type="InterPro" id="IPR003959">
    <property type="entry name" value="ATPase_AAA_core"/>
</dbReference>
<keyword evidence="2" id="KW-0547">Nucleotide-binding</keyword>
<dbReference type="SUPFAM" id="SSF52540">
    <property type="entry name" value="P-loop containing nucleoside triphosphate hydrolases"/>
    <property type="match status" value="1"/>
</dbReference>
<dbReference type="GO" id="GO:0016887">
    <property type="term" value="F:ATP hydrolysis activity"/>
    <property type="evidence" value="ECO:0007669"/>
    <property type="project" value="InterPro"/>
</dbReference>
<evidence type="ECO:0000256" key="2">
    <source>
        <dbReference type="ARBA" id="ARBA00022741"/>
    </source>
</evidence>
<dbReference type="Gene3D" id="1.10.8.60">
    <property type="match status" value="1"/>
</dbReference>
<dbReference type="InterPro" id="IPR050238">
    <property type="entry name" value="DNA_Rep/Repair_Clamp_Loader"/>
</dbReference>
<sequence length="311" mass="37094">MNIPWVEKYRPVDFDNIILDSFNKRILENILKKKYFPNMIFHGPPGTGKTTTIINLINYFNKICNQKNNNIIHLNASDDRGIDTIRSLIYNFINCKNMFTENNIKFVILDEVDCITKIAQQALKYIIQSNNKNIRFVLICNYITKIDYSLNNEFIKIRFNKLPEHKIISFLENINKQENLNYNHDELNEIQKYFDSDVRSMINFLQNNSNQVFKLNLINNEKLNELFKINISVFNQKNKDIFINYFYYLSYTLNNDLFEILEIYTKFVITEKKITSTEFLNVCEKILNCQVKDFNILINLLYFSINNLYSS</sequence>
<organism evidence="5">
    <name type="scientific">Nucleocytoviricota sp</name>
    <dbReference type="NCBI Taxonomy" id="2809609"/>
    <lineage>
        <taxon>Viruses</taxon>
        <taxon>Varidnaviria</taxon>
        <taxon>Bamfordvirae</taxon>
        <taxon>Nucleocytoviricota</taxon>
    </lineage>
</organism>
<keyword evidence="1" id="KW-0235">DNA replication</keyword>
<dbReference type="GO" id="GO:0006281">
    <property type="term" value="P:DNA repair"/>
    <property type="evidence" value="ECO:0007669"/>
    <property type="project" value="TreeGrafter"/>
</dbReference>
<accession>A0A9E8JWS8</accession>
<dbReference type="PANTHER" id="PTHR11669">
    <property type="entry name" value="REPLICATION FACTOR C / DNA POLYMERASE III GAMMA-TAU SUBUNIT"/>
    <property type="match status" value="1"/>
</dbReference>
<proteinExistence type="predicted"/>
<name>A0A9E8JWS8_9VIRU</name>
<evidence type="ECO:0000256" key="3">
    <source>
        <dbReference type="ARBA" id="ARBA00022840"/>
    </source>
</evidence>
<dbReference type="InterPro" id="IPR003593">
    <property type="entry name" value="AAA+_ATPase"/>
</dbReference>
<evidence type="ECO:0000259" key="4">
    <source>
        <dbReference type="SMART" id="SM00382"/>
    </source>
</evidence>
<evidence type="ECO:0000256" key="1">
    <source>
        <dbReference type="ARBA" id="ARBA00022705"/>
    </source>
</evidence>
<dbReference type="SMART" id="SM00382">
    <property type="entry name" value="AAA"/>
    <property type="match status" value="1"/>
</dbReference>
<feature type="domain" description="AAA+ ATPase" evidence="4">
    <location>
        <begin position="35"/>
        <end position="164"/>
    </location>
</feature>
<dbReference type="Gene3D" id="3.40.50.300">
    <property type="entry name" value="P-loop containing nucleotide triphosphate hydrolases"/>
    <property type="match status" value="1"/>
</dbReference>
<dbReference type="EMBL" id="OP765584">
    <property type="protein sequence ID" value="UZT29085.1"/>
    <property type="molecule type" value="Genomic_DNA"/>
</dbReference>
<dbReference type="CDD" id="cd00009">
    <property type="entry name" value="AAA"/>
    <property type="match status" value="1"/>
</dbReference>
<dbReference type="Pfam" id="PF00004">
    <property type="entry name" value="AAA"/>
    <property type="match status" value="1"/>
</dbReference>
<dbReference type="GO" id="GO:0005524">
    <property type="term" value="F:ATP binding"/>
    <property type="evidence" value="ECO:0007669"/>
    <property type="project" value="UniProtKB-KW"/>
</dbReference>
<evidence type="ECO:0000313" key="5">
    <source>
        <dbReference type="EMBL" id="UZT29085.1"/>
    </source>
</evidence>
<dbReference type="PANTHER" id="PTHR11669:SF20">
    <property type="entry name" value="REPLICATION FACTOR C SUBUNIT 4"/>
    <property type="match status" value="1"/>
</dbReference>
<protein>
    <recommendedName>
        <fullName evidence="4">AAA+ ATPase domain-containing protein</fullName>
    </recommendedName>
</protein>
<dbReference type="InterPro" id="IPR027417">
    <property type="entry name" value="P-loop_NTPase"/>
</dbReference>